<name>A0ABQ9IDP7_9NEOP</name>
<evidence type="ECO:0000313" key="2">
    <source>
        <dbReference type="EMBL" id="KAJ8894798.1"/>
    </source>
</evidence>
<evidence type="ECO:0000256" key="1">
    <source>
        <dbReference type="SAM" id="MobiDB-lite"/>
    </source>
</evidence>
<gene>
    <name evidence="2" type="ORF">PR048_000105</name>
</gene>
<accession>A0ABQ9IDP7</accession>
<keyword evidence="3" id="KW-1185">Reference proteome</keyword>
<protein>
    <submittedName>
        <fullName evidence="2">Uncharacterized protein</fullName>
    </submittedName>
</protein>
<dbReference type="Proteomes" id="UP001159363">
    <property type="component" value="Chromosome 1"/>
</dbReference>
<proteinExistence type="predicted"/>
<organism evidence="2 3">
    <name type="scientific">Dryococelus australis</name>
    <dbReference type="NCBI Taxonomy" id="614101"/>
    <lineage>
        <taxon>Eukaryota</taxon>
        <taxon>Metazoa</taxon>
        <taxon>Ecdysozoa</taxon>
        <taxon>Arthropoda</taxon>
        <taxon>Hexapoda</taxon>
        <taxon>Insecta</taxon>
        <taxon>Pterygota</taxon>
        <taxon>Neoptera</taxon>
        <taxon>Polyneoptera</taxon>
        <taxon>Phasmatodea</taxon>
        <taxon>Verophasmatodea</taxon>
        <taxon>Anareolatae</taxon>
        <taxon>Phasmatidae</taxon>
        <taxon>Eurycanthinae</taxon>
        <taxon>Dryococelus</taxon>
    </lineage>
</organism>
<dbReference type="EMBL" id="JARBHB010000001">
    <property type="protein sequence ID" value="KAJ8894798.1"/>
    <property type="molecule type" value="Genomic_DNA"/>
</dbReference>
<feature type="region of interest" description="Disordered" evidence="1">
    <location>
        <begin position="343"/>
        <end position="365"/>
    </location>
</feature>
<comment type="caution">
    <text evidence="2">The sequence shown here is derived from an EMBL/GenBank/DDBJ whole genome shotgun (WGS) entry which is preliminary data.</text>
</comment>
<feature type="compositionally biased region" description="Polar residues" evidence="1">
    <location>
        <begin position="8"/>
        <end position="17"/>
    </location>
</feature>
<sequence>MKDARVPQTASSRNATCPTPRMTTDHACTRPVPVECAAFRPGNPHTRPAPAMDADCTCRMVGLGGSTLLGDAGFSASCVSQQALSCYEYDFWSLPDDVAGRGFSRGSSISPAPSFRRRSIYTSINLIGSQDLAPLGKLSSIVGWWKGFLLLSVLQYFDASSGISSYSEVERPDSDGYNTQDYRSKAVLLALTTDALASNTSGRLSPNQSPVSDLIAACTTNRELCAALSSQSGTTVALSSQAVKLQSTSLNITSSKSLPGTEGLNMPHVFVDDEAFSISCHVKIPYCGKRDRGILLQQHFKRLDFFHLYDNQFLLPTRLHIQFLPCPRRGKIPQWPVDSNVLEDAGERSEPPQFSGRWRPTLHVQ</sequence>
<reference evidence="2 3" key="1">
    <citation type="submission" date="2023-02" db="EMBL/GenBank/DDBJ databases">
        <title>LHISI_Scaffold_Assembly.</title>
        <authorList>
            <person name="Stuart O.P."/>
            <person name="Cleave R."/>
            <person name="Magrath M.J.L."/>
            <person name="Mikheyev A.S."/>
        </authorList>
    </citation>
    <scope>NUCLEOTIDE SEQUENCE [LARGE SCALE GENOMIC DNA]</scope>
    <source>
        <strain evidence="2">Daus_M_001</strain>
        <tissue evidence="2">Leg muscle</tissue>
    </source>
</reference>
<evidence type="ECO:0000313" key="3">
    <source>
        <dbReference type="Proteomes" id="UP001159363"/>
    </source>
</evidence>
<feature type="region of interest" description="Disordered" evidence="1">
    <location>
        <begin position="1"/>
        <end position="22"/>
    </location>
</feature>